<dbReference type="OrthoDB" id="1495782at2"/>
<keyword evidence="2" id="KW-1185">Reference proteome</keyword>
<dbReference type="RefSeq" id="WP_133551966.1">
    <property type="nucleotide sequence ID" value="NZ_SNWM01000001.1"/>
</dbReference>
<organism evidence="1 2">
    <name type="scientific">Pedobacter duraquae</name>
    <dbReference type="NCBI Taxonomy" id="425511"/>
    <lineage>
        <taxon>Bacteria</taxon>
        <taxon>Pseudomonadati</taxon>
        <taxon>Bacteroidota</taxon>
        <taxon>Sphingobacteriia</taxon>
        <taxon>Sphingobacteriales</taxon>
        <taxon>Sphingobacteriaceae</taxon>
        <taxon>Pedobacter</taxon>
    </lineage>
</organism>
<sequence length="216" mass="25466">MKQFYLIALLITIFWFSAVSQEKMIVHEEDWTAYTYQDASKTVLSFNKLPSSIQKEVKILMDESFWGLKDSIHFVNAQIVDVISYLKDGDPHKRHSVVPKYELNFYLKDTSVGINRYNITLHLDDYGQILKLNWPRHGAGSTKMFLSRKAIQEFAFKEANTRHYNLNNFFVTFEYKETFDRLCWEFSFLVKELVGAAEYNFIVVPWDELTLINSTK</sequence>
<evidence type="ECO:0000313" key="1">
    <source>
        <dbReference type="EMBL" id="TDO24192.1"/>
    </source>
</evidence>
<reference evidence="1 2" key="1">
    <citation type="submission" date="2019-03" db="EMBL/GenBank/DDBJ databases">
        <title>Genomic Encyclopedia of Archaeal and Bacterial Type Strains, Phase II (KMG-II): from individual species to whole genera.</title>
        <authorList>
            <person name="Goeker M."/>
        </authorList>
    </citation>
    <scope>NUCLEOTIDE SEQUENCE [LARGE SCALE GENOMIC DNA]</scope>
    <source>
        <strain evidence="1 2">DSM 19034</strain>
    </source>
</reference>
<proteinExistence type="predicted"/>
<dbReference type="EMBL" id="SNWM01000001">
    <property type="protein sequence ID" value="TDO24192.1"/>
    <property type="molecule type" value="Genomic_DNA"/>
</dbReference>
<comment type="caution">
    <text evidence="1">The sequence shown here is derived from an EMBL/GenBank/DDBJ whole genome shotgun (WGS) entry which is preliminary data.</text>
</comment>
<accession>A0A4R6IPH6</accession>
<name>A0A4R6IPH6_9SPHI</name>
<gene>
    <name evidence="1" type="ORF">CLV32_0480</name>
</gene>
<evidence type="ECO:0000313" key="2">
    <source>
        <dbReference type="Proteomes" id="UP000295499"/>
    </source>
</evidence>
<dbReference type="AlphaFoldDB" id="A0A4R6IPH6"/>
<dbReference type="Proteomes" id="UP000295499">
    <property type="component" value="Unassembled WGS sequence"/>
</dbReference>
<protein>
    <submittedName>
        <fullName evidence="1">Uncharacterized protein</fullName>
    </submittedName>
</protein>